<evidence type="ECO:0000313" key="3">
    <source>
        <dbReference type="EMBL" id="SUQ15057.1"/>
    </source>
</evidence>
<evidence type="ECO:0000313" key="4">
    <source>
        <dbReference type="Proteomes" id="UP000254051"/>
    </source>
</evidence>
<feature type="domain" description="Peptidase M20 dimerisation" evidence="2">
    <location>
        <begin position="174"/>
        <end position="253"/>
    </location>
</feature>
<dbReference type="Gene3D" id="3.30.70.360">
    <property type="match status" value="1"/>
</dbReference>
<dbReference type="GO" id="GO:0071713">
    <property type="term" value="F:para-aminobenzoyl-glutamate hydrolase activity"/>
    <property type="evidence" value="ECO:0007669"/>
    <property type="project" value="TreeGrafter"/>
</dbReference>
<evidence type="ECO:0000256" key="1">
    <source>
        <dbReference type="PIRNR" id="PIRNR037226"/>
    </source>
</evidence>
<accession>A0A316AGL0</accession>
<dbReference type="InterPro" id="IPR052030">
    <property type="entry name" value="Peptidase_M20/M20A_hydrolases"/>
</dbReference>
<dbReference type="GO" id="GO:0016805">
    <property type="term" value="F:dipeptidase activity"/>
    <property type="evidence" value="ECO:0007669"/>
    <property type="project" value="InterPro"/>
</dbReference>
<dbReference type="Proteomes" id="UP000254051">
    <property type="component" value="Unassembled WGS sequence"/>
</dbReference>
<dbReference type="Pfam" id="PF01546">
    <property type="entry name" value="Peptidase_M20"/>
    <property type="match status" value="1"/>
</dbReference>
<dbReference type="GO" id="GO:0046657">
    <property type="term" value="P:folic acid catabolic process"/>
    <property type="evidence" value="ECO:0007669"/>
    <property type="project" value="TreeGrafter"/>
</dbReference>
<organism evidence="3 4">
    <name type="scientific">Faecalicatena contorta</name>
    <dbReference type="NCBI Taxonomy" id="39482"/>
    <lineage>
        <taxon>Bacteria</taxon>
        <taxon>Bacillati</taxon>
        <taxon>Bacillota</taxon>
        <taxon>Clostridia</taxon>
        <taxon>Lachnospirales</taxon>
        <taxon>Lachnospiraceae</taxon>
        <taxon>Faecalicatena</taxon>
    </lineage>
</organism>
<reference evidence="4" key="1">
    <citation type="submission" date="2017-07" db="EMBL/GenBank/DDBJ databases">
        <authorList>
            <person name="Varghese N."/>
            <person name="Submissions S."/>
        </authorList>
    </citation>
    <scope>NUCLEOTIDE SEQUENCE [LARGE SCALE GENOMIC DNA]</scope>
    <source>
        <strain evidence="4">NLAE-zl-C134</strain>
    </source>
</reference>
<proteinExistence type="inferred from homology"/>
<dbReference type="FunFam" id="3.30.70.360:FF:000004">
    <property type="entry name" value="Peptidase M20 domain-containing protein 2"/>
    <property type="match status" value="1"/>
</dbReference>
<dbReference type="Pfam" id="PF07687">
    <property type="entry name" value="M20_dimer"/>
    <property type="match status" value="1"/>
</dbReference>
<dbReference type="PANTHER" id="PTHR30575:SF3">
    <property type="entry name" value="PEPTIDASE M20 DIMERISATION DOMAIN-CONTAINING PROTEIN"/>
    <property type="match status" value="1"/>
</dbReference>
<gene>
    <name evidence="3" type="ORF">SAMN05216529_109108</name>
</gene>
<dbReference type="OrthoDB" id="9781032at2"/>
<dbReference type="InterPro" id="IPR011650">
    <property type="entry name" value="Peptidase_M20_dimer"/>
</dbReference>
<protein>
    <recommendedName>
        <fullName evidence="1">Peptidase M20 domain-containing protein 2</fullName>
    </recommendedName>
</protein>
<dbReference type="PIRSF" id="PIRSF037226">
    <property type="entry name" value="Amidohydrolase_ACY1L2_prd"/>
    <property type="match status" value="1"/>
</dbReference>
<keyword evidence="4" id="KW-1185">Reference proteome</keyword>
<dbReference type="AlphaFoldDB" id="A0A316AGL0"/>
<sequence>MFQEKIKKSVELFFHKADELGTYLTNHPEVSGEEVESCRYITGFLEEQGYEITTPYAGMPHSFRAIDKRKKDFSGKKAAFLCEYDALPEVGHACGHSYSCAISILGALALRDAYPELPMRIDLIGTPGEEFVGGKCYMTEEGGFDMYEYAAMIHLYNRDVTCFEILASNDRYFTFRGRAAHASAFPEKGLNALNAARLYMDAMDMWRQHITKDCQFHGIVAKGGELPNIVPEEVSLDYYYRAATLENLWKLNKISENCAQGAAMASGTTVEWEQRYPDYGELYWNEHMDTFMKELFEHAGRTPKPSPGPGGSSDIGNVNLRIPVFHPLLDITGDDEECAVHDIKFEKLLHSPAAKKALYDGAQILAELGYRLAVEEECLLKMKKDHGEYRKL</sequence>
<dbReference type="InterPro" id="IPR002933">
    <property type="entry name" value="Peptidase_M20"/>
</dbReference>
<dbReference type="RefSeq" id="WP_109712519.1">
    <property type="nucleotide sequence ID" value="NZ_QGDS01000009.1"/>
</dbReference>
<dbReference type="SUPFAM" id="SSF55031">
    <property type="entry name" value="Bacterial exopeptidase dimerisation domain"/>
    <property type="match status" value="1"/>
</dbReference>
<dbReference type="SUPFAM" id="SSF53187">
    <property type="entry name" value="Zn-dependent exopeptidases"/>
    <property type="match status" value="1"/>
</dbReference>
<keyword evidence="3" id="KW-0378">Hydrolase</keyword>
<dbReference type="EMBL" id="UHJJ01000009">
    <property type="protein sequence ID" value="SUQ15057.1"/>
    <property type="molecule type" value="Genomic_DNA"/>
</dbReference>
<dbReference type="InterPro" id="IPR036264">
    <property type="entry name" value="Bact_exopeptidase_dim_dom"/>
</dbReference>
<evidence type="ECO:0000259" key="2">
    <source>
        <dbReference type="Pfam" id="PF07687"/>
    </source>
</evidence>
<dbReference type="PANTHER" id="PTHR30575">
    <property type="entry name" value="PEPTIDASE M20"/>
    <property type="match status" value="1"/>
</dbReference>
<dbReference type="Gene3D" id="3.40.630.10">
    <property type="entry name" value="Zn peptidases"/>
    <property type="match status" value="1"/>
</dbReference>
<name>A0A316AGL0_9FIRM</name>
<dbReference type="GO" id="GO:0005737">
    <property type="term" value="C:cytoplasm"/>
    <property type="evidence" value="ECO:0007669"/>
    <property type="project" value="TreeGrafter"/>
</dbReference>
<comment type="similarity">
    <text evidence="1">Belongs to the peptidase M20A family.</text>
</comment>
<dbReference type="InterPro" id="IPR017144">
    <property type="entry name" value="Xaa-Arg_dipeptidase"/>
</dbReference>